<dbReference type="CDD" id="cd17932">
    <property type="entry name" value="DEXQc_UvrD"/>
    <property type="match status" value="1"/>
</dbReference>
<dbReference type="EC" id="5.6.2.4" evidence="9"/>
<dbReference type="GO" id="GO:0003677">
    <property type="term" value="F:DNA binding"/>
    <property type="evidence" value="ECO:0007669"/>
    <property type="project" value="UniProtKB-KW"/>
</dbReference>
<evidence type="ECO:0000256" key="13">
    <source>
        <dbReference type="SAM" id="MobiDB-lite"/>
    </source>
</evidence>
<dbReference type="Gene3D" id="1.10.10.160">
    <property type="match status" value="1"/>
</dbReference>
<dbReference type="GO" id="GO:0005524">
    <property type="term" value="F:ATP binding"/>
    <property type="evidence" value="ECO:0007669"/>
    <property type="project" value="UniProtKB-UniRule"/>
</dbReference>
<evidence type="ECO:0000313" key="16">
    <source>
        <dbReference type="EMBL" id="BBD77817.1"/>
    </source>
</evidence>
<comment type="similarity">
    <text evidence="1">Belongs to the helicase family. UvrD subfamily.</text>
</comment>
<dbReference type="InterPro" id="IPR014017">
    <property type="entry name" value="DNA_helicase_UvrD-like_C"/>
</dbReference>
<keyword evidence="3 12" id="KW-0378">Hydrolase</keyword>
<dbReference type="GO" id="GO:0000725">
    <property type="term" value="P:recombinational repair"/>
    <property type="evidence" value="ECO:0007669"/>
    <property type="project" value="TreeGrafter"/>
</dbReference>
<keyword evidence="17" id="KW-1185">Reference proteome</keyword>
<dbReference type="Pfam" id="PF21196">
    <property type="entry name" value="PcrA_UvrD_tudor"/>
    <property type="match status" value="1"/>
</dbReference>
<dbReference type="GO" id="GO:0043138">
    <property type="term" value="F:3'-5' DNA helicase activity"/>
    <property type="evidence" value="ECO:0007669"/>
    <property type="project" value="UniProtKB-EC"/>
</dbReference>
<dbReference type="Pfam" id="PF00580">
    <property type="entry name" value="UvrD-helicase"/>
    <property type="match status" value="1"/>
</dbReference>
<dbReference type="InterPro" id="IPR000212">
    <property type="entry name" value="DNA_helicase_UvrD/REP"/>
</dbReference>
<dbReference type="PROSITE" id="PS51217">
    <property type="entry name" value="UVRD_HELICASE_CTER"/>
    <property type="match status" value="1"/>
</dbReference>
<feature type="domain" description="UvrD-like helicase C-terminal" evidence="15">
    <location>
        <begin position="294"/>
        <end position="572"/>
    </location>
</feature>
<dbReference type="Pfam" id="PF13361">
    <property type="entry name" value="UvrD_C"/>
    <property type="match status" value="1"/>
</dbReference>
<dbReference type="InterPro" id="IPR013986">
    <property type="entry name" value="DExx_box_DNA_helicase_dom_sf"/>
</dbReference>
<proteinExistence type="inferred from homology"/>
<keyword evidence="2 12" id="KW-0547">Nucleotide-binding</keyword>
<dbReference type="PROSITE" id="PS51198">
    <property type="entry name" value="UVRD_HELICASE_ATP_BIND"/>
    <property type="match status" value="1"/>
</dbReference>
<comment type="catalytic activity">
    <reaction evidence="11">
        <text>ATP + H2O = ADP + phosphate + H(+)</text>
        <dbReference type="Rhea" id="RHEA:13065"/>
        <dbReference type="ChEBI" id="CHEBI:15377"/>
        <dbReference type="ChEBI" id="CHEBI:15378"/>
        <dbReference type="ChEBI" id="CHEBI:30616"/>
        <dbReference type="ChEBI" id="CHEBI:43474"/>
        <dbReference type="ChEBI" id="CHEBI:456216"/>
        <dbReference type="EC" id="5.6.2.4"/>
    </reaction>
</comment>
<feature type="binding site" evidence="12">
    <location>
        <begin position="28"/>
        <end position="35"/>
    </location>
    <ligand>
        <name>ATP</name>
        <dbReference type="ChEBI" id="CHEBI:30616"/>
    </ligand>
</feature>
<feature type="compositionally biased region" description="Low complexity" evidence="13">
    <location>
        <begin position="670"/>
        <end position="679"/>
    </location>
</feature>
<evidence type="ECO:0000313" key="17">
    <source>
        <dbReference type="Proteomes" id="UP000262004"/>
    </source>
</evidence>
<evidence type="ECO:0000259" key="15">
    <source>
        <dbReference type="PROSITE" id="PS51217"/>
    </source>
</evidence>
<evidence type="ECO:0000256" key="12">
    <source>
        <dbReference type="PROSITE-ProRule" id="PRU00560"/>
    </source>
</evidence>
<feature type="domain" description="UvrD-like helicase ATP-binding" evidence="14">
    <location>
        <begin position="7"/>
        <end position="293"/>
    </location>
</feature>
<sequence>MTDGVLDRLDPQQRRAVTLPPGHALVLAGAGSGKTRVLTHRIAWLIEREGVDPGAILAVTFTNKAAREMRERLAQLVVPAAVDGQRGVWLGTFHSIAHRLLRRHATEAGLPTAFQILDAADQLALVKRLLKRLAVPEAMVAPRELVGFINAHKERGERPEELAPQGARGQLFLTLWQEYEAACAREGVVDFAELLLRALELLHRNETLRAHYRQRFQHVLVDEFQDTNPLQYRWLQQLACDVATGEVGAWLFCVGDDDQAIYGFRGAMSALLARFQQEYQAELVRLERNYRSAGNILAAANAIIANNASRLGKKLVTDRGEGEPIRTFEAMDEGQEAQFVVDEIGALIRDGWSADEIAVLYRTNAMSRVFEHHLLAAGIPYRVYGGVRFFDRAEIKHAIAYLRLLVLPDDTNALLRVINVPARGIGAKTVEQLLAAAESEGHWEAAVNKLGGRGGAAVQRFAALIDELRDATATLPLPDAIALVIEKSGLQALFAEEATRDRAAREERLENLAALVDAGHEFVTEMAREGITATGHEMLTLFLQHAALESGEMQAGSHERAVRLMTVHAAKGLEFGAVFLVGLEDGVFPHENALPNFGGDGAGLEEERRLMYVAVTRAKERLYLSWAASRFWHGASRYRPVSRFVTEIPETLLLPLSGRKPRAPGWDAESSAASSPPSAHTSGDRPGSSWQPGQAVRHPKFGEGVILQVEGSGVHQQATVRFGPSVGVKRLLLSVAKLEAL</sequence>
<dbReference type="GO" id="GO:0016887">
    <property type="term" value="F:ATP hydrolysis activity"/>
    <property type="evidence" value="ECO:0007669"/>
    <property type="project" value="RHEA"/>
</dbReference>
<comment type="catalytic activity">
    <reaction evidence="8">
        <text>Couples ATP hydrolysis with the unwinding of duplex DNA by translocating in the 3'-5' direction.</text>
        <dbReference type="EC" id="5.6.2.4"/>
    </reaction>
</comment>
<accession>A0A2Z6DZ76</accession>
<dbReference type="KEGG" id="htl:HPTL_1557"/>
<dbReference type="RefSeq" id="WP_119335521.1">
    <property type="nucleotide sequence ID" value="NZ_AP018558.1"/>
</dbReference>
<feature type="region of interest" description="Disordered" evidence="13">
    <location>
        <begin position="663"/>
        <end position="695"/>
    </location>
</feature>
<evidence type="ECO:0000256" key="11">
    <source>
        <dbReference type="ARBA" id="ARBA00048988"/>
    </source>
</evidence>
<dbReference type="PANTHER" id="PTHR11070">
    <property type="entry name" value="UVRD / RECB / PCRA DNA HELICASE FAMILY MEMBER"/>
    <property type="match status" value="1"/>
</dbReference>
<evidence type="ECO:0000256" key="1">
    <source>
        <dbReference type="ARBA" id="ARBA00009922"/>
    </source>
</evidence>
<gene>
    <name evidence="16" type="ORF">HPTL_1557</name>
</gene>
<evidence type="ECO:0000256" key="5">
    <source>
        <dbReference type="ARBA" id="ARBA00022840"/>
    </source>
</evidence>
<evidence type="ECO:0000256" key="3">
    <source>
        <dbReference type="ARBA" id="ARBA00022801"/>
    </source>
</evidence>
<dbReference type="InterPro" id="IPR014016">
    <property type="entry name" value="UvrD-like_ATP-bd"/>
</dbReference>
<dbReference type="InterPro" id="IPR027417">
    <property type="entry name" value="P-loop_NTPase"/>
</dbReference>
<keyword evidence="7" id="KW-0413">Isomerase</keyword>
<evidence type="ECO:0000256" key="10">
    <source>
        <dbReference type="ARBA" id="ARBA00034923"/>
    </source>
</evidence>
<organism evidence="16 17">
    <name type="scientific">Hydrogenophilus thermoluteolus</name>
    <name type="common">Pseudomonas hydrogenothermophila</name>
    <dbReference type="NCBI Taxonomy" id="297"/>
    <lineage>
        <taxon>Bacteria</taxon>
        <taxon>Pseudomonadati</taxon>
        <taxon>Pseudomonadota</taxon>
        <taxon>Hydrogenophilia</taxon>
        <taxon>Hydrogenophilales</taxon>
        <taxon>Hydrogenophilaceae</taxon>
        <taxon>Hydrogenophilus</taxon>
    </lineage>
</organism>
<dbReference type="GO" id="GO:0033202">
    <property type="term" value="C:DNA helicase complex"/>
    <property type="evidence" value="ECO:0007669"/>
    <property type="project" value="TreeGrafter"/>
</dbReference>
<dbReference type="Gene3D" id="1.10.486.10">
    <property type="entry name" value="PCRA, domain 4"/>
    <property type="match status" value="1"/>
</dbReference>
<dbReference type="PANTHER" id="PTHR11070:SF2">
    <property type="entry name" value="ATP-DEPENDENT DNA HELICASE SRS2"/>
    <property type="match status" value="1"/>
</dbReference>
<evidence type="ECO:0000256" key="8">
    <source>
        <dbReference type="ARBA" id="ARBA00034617"/>
    </source>
</evidence>
<keyword evidence="6" id="KW-0238">DNA-binding</keyword>
<protein>
    <recommendedName>
        <fullName evidence="9">DNA 3'-5' helicase</fullName>
        <ecNumber evidence="9">5.6.2.4</ecNumber>
    </recommendedName>
    <alternativeName>
        <fullName evidence="10">DNA 3'-5' helicase II</fullName>
    </alternativeName>
</protein>
<reference evidence="16 17" key="1">
    <citation type="submission" date="2018-04" db="EMBL/GenBank/DDBJ databases">
        <title>Complete genome sequence of Hydrogenophilus thermoluteolus TH-1.</title>
        <authorList>
            <person name="Arai H."/>
        </authorList>
    </citation>
    <scope>NUCLEOTIDE SEQUENCE [LARGE SCALE GENOMIC DNA]</scope>
    <source>
        <strain evidence="16 17">TH-1</strain>
    </source>
</reference>
<evidence type="ECO:0000256" key="6">
    <source>
        <dbReference type="ARBA" id="ARBA00023125"/>
    </source>
</evidence>
<evidence type="ECO:0000256" key="7">
    <source>
        <dbReference type="ARBA" id="ARBA00023235"/>
    </source>
</evidence>
<dbReference type="Gene3D" id="3.40.50.300">
    <property type="entry name" value="P-loop containing nucleotide triphosphate hydrolases"/>
    <property type="match status" value="2"/>
</dbReference>
<dbReference type="EMBL" id="AP018558">
    <property type="protein sequence ID" value="BBD77817.1"/>
    <property type="molecule type" value="Genomic_DNA"/>
</dbReference>
<dbReference type="SUPFAM" id="SSF52540">
    <property type="entry name" value="P-loop containing nucleoside triphosphate hydrolases"/>
    <property type="match status" value="1"/>
</dbReference>
<dbReference type="CDD" id="cd18807">
    <property type="entry name" value="SF1_C_UvrD"/>
    <property type="match status" value="1"/>
</dbReference>
<dbReference type="OrthoDB" id="5287170at2"/>
<evidence type="ECO:0000256" key="9">
    <source>
        <dbReference type="ARBA" id="ARBA00034808"/>
    </source>
</evidence>
<name>A0A2Z6DZ76_HYDTE</name>
<dbReference type="GO" id="GO:0005829">
    <property type="term" value="C:cytosol"/>
    <property type="evidence" value="ECO:0007669"/>
    <property type="project" value="TreeGrafter"/>
</dbReference>
<evidence type="ECO:0000259" key="14">
    <source>
        <dbReference type="PROSITE" id="PS51198"/>
    </source>
</evidence>
<dbReference type="AlphaFoldDB" id="A0A2Z6DZ76"/>
<evidence type="ECO:0000256" key="2">
    <source>
        <dbReference type="ARBA" id="ARBA00022741"/>
    </source>
</evidence>
<keyword evidence="4 12" id="KW-0347">Helicase</keyword>
<evidence type="ECO:0000256" key="4">
    <source>
        <dbReference type="ARBA" id="ARBA00022806"/>
    </source>
</evidence>
<keyword evidence="5 12" id="KW-0067">ATP-binding</keyword>
<dbReference type="Proteomes" id="UP000262004">
    <property type="component" value="Chromosome"/>
</dbReference>